<protein>
    <submittedName>
        <fullName evidence="2">DUF4139 domain-containing protein</fullName>
    </submittedName>
</protein>
<proteinExistence type="predicted"/>
<evidence type="ECO:0000313" key="2">
    <source>
        <dbReference type="EMBL" id="MFD2257762.1"/>
    </source>
</evidence>
<name>A0ABW5D9X4_9BACT</name>
<dbReference type="RefSeq" id="WP_386821116.1">
    <property type="nucleotide sequence ID" value="NZ_JBHUIT010000031.1"/>
</dbReference>
<gene>
    <name evidence="2" type="ORF">ACFSSA_13860</name>
</gene>
<dbReference type="InterPro" id="IPR037291">
    <property type="entry name" value="DUF4139"/>
</dbReference>
<sequence length="474" mass="53343">MKPTLLLLSLTAVSQADTAITIYNQNLATIRESIGLTLGEGISSATFENATSQVMPDSVVLRDPSGEHQFSILEQSYRNDPVSPELLLSLNEGKTIDFRALYPDGKVEIIPGKIIRSGYVPNGQAQSPIIEVDGKIRFSLPGEPLFPSLGTDSVLKPTLSWQIHSREKAEFPAQLSYLSHGMSWQATYNLVAPEEGETVTLTGWITVENNSGTTFTDATVKLVAGDVNMQPKPEQLRLRKMESFALSDSSPGEVSQKAFDDFHLYSLPRPLTLHDKETKQVEFLRSPEVTAVKNYIYDPISMYRFQGGSGIQTQPIEGQQFPKDVAIYWEFKNSEENGLGMPLPAGNMRFYREDSDDSNLEFVGENSIDHTPKNETVRVYTGNAFDLVGERKITDYQLNERQKWIRESVTLTLKNRSELPKTITVREPLWRGTNWNIENPSHEFEKTDSNTIEFTVDLAPDEEKDVTFTSHYSW</sequence>
<reference evidence="3" key="1">
    <citation type="journal article" date="2019" name="Int. J. Syst. Evol. Microbiol.">
        <title>The Global Catalogue of Microorganisms (GCM) 10K type strain sequencing project: providing services to taxonomists for standard genome sequencing and annotation.</title>
        <authorList>
            <consortium name="The Broad Institute Genomics Platform"/>
            <consortium name="The Broad Institute Genome Sequencing Center for Infectious Disease"/>
            <person name="Wu L."/>
            <person name="Ma J."/>
        </authorList>
    </citation>
    <scope>NUCLEOTIDE SEQUENCE [LARGE SCALE GENOMIC DNA]</scope>
    <source>
        <strain evidence="3">CGMCC 4.7106</strain>
    </source>
</reference>
<feature type="domain" description="DUF4139" evidence="1">
    <location>
        <begin position="174"/>
        <end position="472"/>
    </location>
</feature>
<evidence type="ECO:0000313" key="3">
    <source>
        <dbReference type="Proteomes" id="UP001597375"/>
    </source>
</evidence>
<dbReference type="PANTHER" id="PTHR38075:SF1">
    <property type="entry name" value="DUF4139 DOMAIN-CONTAINING PROTEIN"/>
    <property type="match status" value="1"/>
</dbReference>
<keyword evidence="3" id="KW-1185">Reference proteome</keyword>
<dbReference type="EMBL" id="JBHUIT010000031">
    <property type="protein sequence ID" value="MFD2257762.1"/>
    <property type="molecule type" value="Genomic_DNA"/>
</dbReference>
<comment type="caution">
    <text evidence="2">The sequence shown here is derived from an EMBL/GenBank/DDBJ whole genome shotgun (WGS) entry which is preliminary data.</text>
</comment>
<accession>A0ABW5D9X4</accession>
<organism evidence="2 3">
    <name type="scientific">Luteolibacter algae</name>
    <dbReference type="NCBI Taxonomy" id="454151"/>
    <lineage>
        <taxon>Bacteria</taxon>
        <taxon>Pseudomonadati</taxon>
        <taxon>Verrucomicrobiota</taxon>
        <taxon>Verrucomicrobiia</taxon>
        <taxon>Verrucomicrobiales</taxon>
        <taxon>Verrucomicrobiaceae</taxon>
        <taxon>Luteolibacter</taxon>
    </lineage>
</organism>
<dbReference type="Pfam" id="PF13598">
    <property type="entry name" value="DUF4139"/>
    <property type="match status" value="1"/>
</dbReference>
<dbReference type="PANTHER" id="PTHR38075">
    <property type="entry name" value="DUF4139 DOMAIN-CONTAINING PROTEIN"/>
    <property type="match status" value="1"/>
</dbReference>
<evidence type="ECO:0000259" key="1">
    <source>
        <dbReference type="Pfam" id="PF13598"/>
    </source>
</evidence>
<dbReference type="Proteomes" id="UP001597375">
    <property type="component" value="Unassembled WGS sequence"/>
</dbReference>